<dbReference type="InterPro" id="IPR036880">
    <property type="entry name" value="Kunitz_BPTI_sf"/>
</dbReference>
<accession>A0A131YRQ9</accession>
<reference evidence="3" key="1">
    <citation type="journal article" date="2016" name="Ticks Tick Borne Dis.">
        <title>De novo assembly and annotation of the salivary gland transcriptome of Rhipicephalus appendiculatus male and female ticks during blood feeding.</title>
        <authorList>
            <person name="de Castro M.H."/>
            <person name="de Klerk D."/>
            <person name="Pienaar R."/>
            <person name="Latif A.A."/>
            <person name="Rees D.J."/>
            <person name="Mans B.J."/>
        </authorList>
    </citation>
    <scope>NUCLEOTIDE SEQUENCE</scope>
    <source>
        <tissue evidence="3">Salivary glands</tissue>
    </source>
</reference>
<feature type="chain" id="PRO_5007285944" evidence="2">
    <location>
        <begin position="17"/>
        <end position="132"/>
    </location>
</feature>
<dbReference type="GO" id="GO:0004867">
    <property type="term" value="F:serine-type endopeptidase inhibitor activity"/>
    <property type="evidence" value="ECO:0007669"/>
    <property type="project" value="InterPro"/>
</dbReference>
<dbReference type="AlphaFoldDB" id="A0A131YRQ9"/>
<keyword evidence="2" id="KW-0732">Signal</keyword>
<evidence type="ECO:0000313" key="3">
    <source>
        <dbReference type="EMBL" id="JAP81949.1"/>
    </source>
</evidence>
<organism evidence="3">
    <name type="scientific">Rhipicephalus appendiculatus</name>
    <name type="common">Brown ear tick</name>
    <dbReference type="NCBI Taxonomy" id="34631"/>
    <lineage>
        <taxon>Eukaryota</taxon>
        <taxon>Metazoa</taxon>
        <taxon>Ecdysozoa</taxon>
        <taxon>Arthropoda</taxon>
        <taxon>Chelicerata</taxon>
        <taxon>Arachnida</taxon>
        <taxon>Acari</taxon>
        <taxon>Parasitiformes</taxon>
        <taxon>Ixodida</taxon>
        <taxon>Ixodoidea</taxon>
        <taxon>Ixodidae</taxon>
        <taxon>Rhipicephalinae</taxon>
        <taxon>Rhipicephalus</taxon>
        <taxon>Rhipicephalus</taxon>
    </lineage>
</organism>
<dbReference type="SUPFAM" id="SSF57362">
    <property type="entry name" value="BPTI-like"/>
    <property type="match status" value="1"/>
</dbReference>
<feature type="compositionally biased region" description="Basic and acidic residues" evidence="1">
    <location>
        <begin position="120"/>
        <end position="132"/>
    </location>
</feature>
<feature type="region of interest" description="Disordered" evidence="1">
    <location>
        <begin position="23"/>
        <end position="57"/>
    </location>
</feature>
<feature type="compositionally biased region" description="Basic residues" evidence="1">
    <location>
        <begin position="110"/>
        <end position="119"/>
    </location>
</feature>
<protein>
    <submittedName>
        <fullName evidence="3">Pancreatic trypsin inhibitor</fullName>
    </submittedName>
</protein>
<name>A0A131YRQ9_RHIAP</name>
<feature type="region of interest" description="Disordered" evidence="1">
    <location>
        <begin position="109"/>
        <end position="132"/>
    </location>
</feature>
<proteinExistence type="predicted"/>
<sequence length="132" mass="14896">MSRISIIMAFVVVVYAASALGSPQQKDTNTTDGESLNTTPRNRSKINGTVTNKKRRREEQYLCRNGPSYGKCRASFIEWFYIGGRCTSYTGCVSGGFKDPDTCETVCVKSQKRTRRPRPRPKETTKTRRTAE</sequence>
<dbReference type="EMBL" id="GEDV01006608">
    <property type="protein sequence ID" value="JAP81949.1"/>
    <property type="molecule type" value="Transcribed_RNA"/>
</dbReference>
<feature type="compositionally biased region" description="Polar residues" evidence="1">
    <location>
        <begin position="23"/>
        <end position="51"/>
    </location>
</feature>
<evidence type="ECO:0000256" key="1">
    <source>
        <dbReference type="SAM" id="MobiDB-lite"/>
    </source>
</evidence>
<feature type="signal peptide" evidence="2">
    <location>
        <begin position="1"/>
        <end position="16"/>
    </location>
</feature>
<evidence type="ECO:0000256" key="2">
    <source>
        <dbReference type="SAM" id="SignalP"/>
    </source>
</evidence>